<feature type="transmembrane region" description="Helical" evidence="1">
    <location>
        <begin position="133"/>
        <end position="151"/>
    </location>
</feature>
<feature type="transmembrane region" description="Helical" evidence="1">
    <location>
        <begin position="107"/>
        <end position="127"/>
    </location>
</feature>
<keyword evidence="1" id="KW-0472">Membrane</keyword>
<dbReference type="GO" id="GO:0016020">
    <property type="term" value="C:membrane"/>
    <property type="evidence" value="ECO:0007669"/>
    <property type="project" value="InterPro"/>
</dbReference>
<name>A3MS86_PYRCJ</name>
<gene>
    <name evidence="3" type="ordered locus">Pcal_0063</name>
</gene>
<dbReference type="RefSeq" id="WP_011848760.1">
    <property type="nucleotide sequence ID" value="NC_009073.1"/>
</dbReference>
<feature type="transmembrane region" description="Helical" evidence="1">
    <location>
        <begin position="190"/>
        <end position="208"/>
    </location>
</feature>
<dbReference type="Pfam" id="PF00892">
    <property type="entry name" value="EamA"/>
    <property type="match status" value="1"/>
</dbReference>
<keyword evidence="1" id="KW-1133">Transmembrane helix</keyword>
<dbReference type="InterPro" id="IPR000620">
    <property type="entry name" value="EamA_dom"/>
</dbReference>
<evidence type="ECO:0000313" key="3">
    <source>
        <dbReference type="EMBL" id="ABO07503.1"/>
    </source>
</evidence>
<proteinExistence type="predicted"/>
<feature type="transmembrane region" description="Helical" evidence="1">
    <location>
        <begin position="256"/>
        <end position="278"/>
    </location>
</feature>
<evidence type="ECO:0000256" key="1">
    <source>
        <dbReference type="SAM" id="Phobius"/>
    </source>
</evidence>
<dbReference type="PANTHER" id="PTHR22911">
    <property type="entry name" value="ACYL-MALONYL CONDENSING ENZYME-RELATED"/>
    <property type="match status" value="1"/>
</dbReference>
<feature type="transmembrane region" description="Helical" evidence="1">
    <location>
        <begin position="80"/>
        <end position="100"/>
    </location>
</feature>
<dbReference type="PANTHER" id="PTHR22911:SF76">
    <property type="entry name" value="EAMA DOMAIN-CONTAINING PROTEIN"/>
    <property type="match status" value="1"/>
</dbReference>
<dbReference type="GeneID" id="4908203"/>
<dbReference type="Proteomes" id="UP000001431">
    <property type="component" value="Chromosome"/>
</dbReference>
<dbReference type="HOGENOM" id="CLU_033863_0_2_2"/>
<organism evidence="3 4">
    <name type="scientific">Pyrobaculum calidifontis (strain DSM 21063 / JCM 11548 / VA1)</name>
    <dbReference type="NCBI Taxonomy" id="410359"/>
    <lineage>
        <taxon>Archaea</taxon>
        <taxon>Thermoproteota</taxon>
        <taxon>Thermoprotei</taxon>
        <taxon>Thermoproteales</taxon>
        <taxon>Thermoproteaceae</taxon>
        <taxon>Pyrobaculum</taxon>
    </lineage>
</organism>
<feature type="transmembrane region" description="Helical" evidence="1">
    <location>
        <begin position="56"/>
        <end position="74"/>
    </location>
</feature>
<dbReference type="InterPro" id="IPR037185">
    <property type="entry name" value="EmrE-like"/>
</dbReference>
<reference evidence="3" key="1">
    <citation type="submission" date="2007-02" db="EMBL/GenBank/DDBJ databases">
        <title>Complete sequence of Pyrobaculum calidifontis JCM 11548.</title>
        <authorList>
            <consortium name="US DOE Joint Genome Institute"/>
            <person name="Copeland A."/>
            <person name="Lucas S."/>
            <person name="Lapidus A."/>
            <person name="Barry K."/>
            <person name="Glavina del Rio T."/>
            <person name="Dalin E."/>
            <person name="Tice H."/>
            <person name="Pitluck S."/>
            <person name="Chain P."/>
            <person name="Malfatti S."/>
            <person name="Shin M."/>
            <person name="Vergez L."/>
            <person name="Schmutz J."/>
            <person name="Larimer F."/>
            <person name="Land M."/>
            <person name="Hauser L."/>
            <person name="Kyrpides N."/>
            <person name="Mikhailova N."/>
            <person name="Cozen A.E."/>
            <person name="Fitz-Gibbon S.T."/>
            <person name="House C.H."/>
            <person name="Saltikov C."/>
            <person name="Lowe T.M."/>
            <person name="Richardson P."/>
        </authorList>
    </citation>
    <scope>NUCLEOTIDE SEQUENCE [LARGE SCALE GENOMIC DNA]</scope>
    <source>
        <strain evidence="3">JCM 11548</strain>
    </source>
</reference>
<keyword evidence="1" id="KW-0812">Transmembrane</keyword>
<protein>
    <recommendedName>
        <fullName evidence="2">EamA domain-containing protein</fullName>
    </recommendedName>
</protein>
<sequence>MLWLLPIGVLAVASASILIRLTPADPVAIAFWRLALATLIVAPFAAARGLPRGRELAYSVASGVLLAVHFLSWIPSLFLTTVAASTTLVNIHPVVMLLFTRALRERVGKWAVAGVLVATAGALLTTFAPGGLLGNALAILGAVSFAGYLALGRVVRSAVNTWGYVAVAYGSAAAVSLLAGAVLGSNLFNYSWQVFAMFLLIASIPMMAGHTVFNYLLGKYRAITVATSVLGEPVGATLLAALLLGETPAGYVETPVGALPLQAVGIAATLVGILLVVWEEIKTGR</sequence>
<dbReference type="STRING" id="410359.Pcal_0063"/>
<keyword evidence="4" id="KW-1185">Reference proteome</keyword>
<feature type="transmembrane region" description="Helical" evidence="1">
    <location>
        <begin position="220"/>
        <end position="244"/>
    </location>
</feature>
<dbReference type="eggNOG" id="arCOG00271">
    <property type="taxonomic scope" value="Archaea"/>
</dbReference>
<dbReference type="KEGG" id="pcl:Pcal_0063"/>
<feature type="transmembrane region" description="Helical" evidence="1">
    <location>
        <begin position="163"/>
        <end position="184"/>
    </location>
</feature>
<dbReference type="EMBL" id="CP000561">
    <property type="protein sequence ID" value="ABO07503.1"/>
    <property type="molecule type" value="Genomic_DNA"/>
</dbReference>
<feature type="domain" description="EamA" evidence="2">
    <location>
        <begin position="5"/>
        <end position="126"/>
    </location>
</feature>
<dbReference type="SUPFAM" id="SSF103481">
    <property type="entry name" value="Multidrug resistance efflux transporter EmrE"/>
    <property type="match status" value="1"/>
</dbReference>
<dbReference type="AlphaFoldDB" id="A3MS86"/>
<dbReference type="OrthoDB" id="214554at2157"/>
<evidence type="ECO:0000313" key="4">
    <source>
        <dbReference type="Proteomes" id="UP000001431"/>
    </source>
</evidence>
<feature type="transmembrane region" description="Helical" evidence="1">
    <location>
        <begin position="31"/>
        <end position="49"/>
    </location>
</feature>
<evidence type="ECO:0000259" key="2">
    <source>
        <dbReference type="Pfam" id="PF00892"/>
    </source>
</evidence>
<accession>A3MS86</accession>